<name>K9UNY2_CHAP6</name>
<dbReference type="KEGG" id="cmp:Cha6605_5941"/>
<protein>
    <submittedName>
        <fullName evidence="1">Uncharacterized protein</fullName>
    </submittedName>
</protein>
<evidence type="ECO:0000313" key="2">
    <source>
        <dbReference type="Proteomes" id="UP000010366"/>
    </source>
</evidence>
<gene>
    <name evidence="1" type="ORF">Cha6605_5941</name>
</gene>
<reference evidence="1 2" key="1">
    <citation type="submission" date="2012-05" db="EMBL/GenBank/DDBJ databases">
        <title>Finished chromosome of genome of Chamaesiphon sp. PCC 6605.</title>
        <authorList>
            <consortium name="US DOE Joint Genome Institute"/>
            <person name="Gugger M."/>
            <person name="Coursin T."/>
            <person name="Rippka R."/>
            <person name="Tandeau De Marsac N."/>
            <person name="Huntemann M."/>
            <person name="Wei C.-L."/>
            <person name="Han J."/>
            <person name="Detter J.C."/>
            <person name="Han C."/>
            <person name="Tapia R."/>
            <person name="Chen A."/>
            <person name="Kyrpides N."/>
            <person name="Mavromatis K."/>
            <person name="Markowitz V."/>
            <person name="Szeto E."/>
            <person name="Ivanova N."/>
            <person name="Pagani I."/>
            <person name="Pati A."/>
            <person name="Goodwin L."/>
            <person name="Nordberg H.P."/>
            <person name="Cantor M.N."/>
            <person name="Hua S.X."/>
            <person name="Woyke T."/>
            <person name="Kerfeld C.A."/>
        </authorList>
    </citation>
    <scope>NUCLEOTIDE SEQUENCE [LARGE SCALE GENOMIC DNA]</scope>
    <source>
        <strain evidence="2">ATCC 27169 / PCC 6605</strain>
    </source>
</reference>
<dbReference type="Proteomes" id="UP000010366">
    <property type="component" value="Chromosome"/>
</dbReference>
<evidence type="ECO:0000313" key="1">
    <source>
        <dbReference type="EMBL" id="AFY96787.1"/>
    </source>
</evidence>
<dbReference type="STRING" id="1173020.Cha6605_5941"/>
<dbReference type="EMBL" id="CP003600">
    <property type="protein sequence ID" value="AFY96787.1"/>
    <property type="molecule type" value="Genomic_DNA"/>
</dbReference>
<dbReference type="AlphaFoldDB" id="K9UNY2"/>
<organism evidence="1 2">
    <name type="scientific">Chamaesiphon minutus (strain ATCC 27169 / PCC 6605)</name>
    <dbReference type="NCBI Taxonomy" id="1173020"/>
    <lineage>
        <taxon>Bacteria</taxon>
        <taxon>Bacillati</taxon>
        <taxon>Cyanobacteriota</taxon>
        <taxon>Cyanophyceae</taxon>
        <taxon>Gomontiellales</taxon>
        <taxon>Chamaesiphonaceae</taxon>
        <taxon>Chamaesiphon</taxon>
    </lineage>
</organism>
<proteinExistence type="predicted"/>
<dbReference type="HOGENOM" id="CLU_3249090_0_0_3"/>
<sequence length="42" mass="5091">MVKTINNKLNQIKFFVCEFNRTWKLLNVITLVIDFSNKYKEP</sequence>
<accession>K9UNY2</accession>
<keyword evidence="2" id="KW-1185">Reference proteome</keyword>